<evidence type="ECO:0000313" key="2">
    <source>
        <dbReference type="Proteomes" id="UP000014216"/>
    </source>
</evidence>
<dbReference type="OrthoDB" id="123228at2"/>
<sequence length="69" mass="7776">MKTIQPISEVTQRATNTLIKELGIVDTIRFLNQFRAGAGNYTEERHQLFKGMSVKDIVGEIKAQQKVNA</sequence>
<dbReference type="AlphaFoldDB" id="S0G8B8"/>
<dbReference type="RefSeq" id="WP_006964533.1">
    <property type="nucleotide sequence ID" value="NZ_APJX01000001.1"/>
</dbReference>
<gene>
    <name evidence="1" type="ORF">Dpo_1c09030</name>
</gene>
<organism evidence="1 2">
    <name type="scientific">Desulfotignum phosphitoxidans DSM 13687</name>
    <dbReference type="NCBI Taxonomy" id="1286635"/>
    <lineage>
        <taxon>Bacteria</taxon>
        <taxon>Pseudomonadati</taxon>
        <taxon>Thermodesulfobacteriota</taxon>
        <taxon>Desulfobacteria</taxon>
        <taxon>Desulfobacterales</taxon>
        <taxon>Desulfobacteraceae</taxon>
        <taxon>Desulfotignum</taxon>
    </lineage>
</organism>
<comment type="caution">
    <text evidence="1">The sequence shown here is derived from an EMBL/GenBank/DDBJ whole genome shotgun (WGS) entry which is preliminary data.</text>
</comment>
<keyword evidence="2" id="KW-1185">Reference proteome</keyword>
<proteinExistence type="predicted"/>
<accession>S0G8B8</accession>
<protein>
    <submittedName>
        <fullName evidence="1">Uncharacterized protein</fullName>
    </submittedName>
</protein>
<reference evidence="1 2" key="1">
    <citation type="journal article" date="2013" name="Genome Announc.">
        <title>Draft Genome Sequence of Desulfotignum phosphitoxidans DSM 13687 Strain FiPS-3.</title>
        <authorList>
            <person name="Poehlein A."/>
            <person name="Daniel R."/>
            <person name="Simeonova D.D."/>
        </authorList>
    </citation>
    <scope>NUCLEOTIDE SEQUENCE [LARGE SCALE GENOMIC DNA]</scope>
    <source>
        <strain evidence="1 2">DSM 13687</strain>
    </source>
</reference>
<dbReference type="Proteomes" id="UP000014216">
    <property type="component" value="Unassembled WGS sequence"/>
</dbReference>
<evidence type="ECO:0000313" key="1">
    <source>
        <dbReference type="EMBL" id="EMS81761.1"/>
    </source>
</evidence>
<dbReference type="EMBL" id="APJX01000001">
    <property type="protein sequence ID" value="EMS81761.1"/>
    <property type="molecule type" value="Genomic_DNA"/>
</dbReference>
<name>S0G8B8_9BACT</name>